<evidence type="ECO:0008006" key="3">
    <source>
        <dbReference type="Google" id="ProtNLM"/>
    </source>
</evidence>
<dbReference type="Proteomes" id="UP000219914">
    <property type="component" value="Unassembled WGS sequence"/>
</dbReference>
<evidence type="ECO:0000313" key="1">
    <source>
        <dbReference type="EMBL" id="PDT19076.1"/>
    </source>
</evidence>
<gene>
    <name evidence="1" type="ORF">CO674_35135</name>
</gene>
<protein>
    <recommendedName>
        <fullName evidence="3">Transposase</fullName>
    </recommendedName>
</protein>
<dbReference type="EMBL" id="NWSY01000072">
    <property type="protein sequence ID" value="PDT19076.1"/>
    <property type="molecule type" value="Genomic_DNA"/>
</dbReference>
<name>A0ABX4JJD4_9HYPH</name>
<sequence>MPIQWLLAAVVSSITYRRLGVDRHPSATPQTLEICSIRSAAQRVLYGSLTIVKFMLLMIRICGMDEYRGPLTTLSGRSVSIAIHEALAAIAAVLDRRE</sequence>
<keyword evidence="2" id="KW-1185">Reference proteome</keyword>
<comment type="caution">
    <text evidence="1">The sequence shown here is derived from an EMBL/GenBank/DDBJ whole genome shotgun (WGS) entry which is preliminary data.</text>
</comment>
<proteinExistence type="predicted"/>
<reference evidence="1 2" key="1">
    <citation type="submission" date="2017-09" db="EMBL/GenBank/DDBJ databases">
        <title>Comparative genomics of rhizobia isolated from Phaseolus vulgaris in China.</title>
        <authorList>
            <person name="Tong W."/>
        </authorList>
    </citation>
    <scope>NUCLEOTIDE SEQUENCE [LARGE SCALE GENOMIC DNA]</scope>
    <source>
        <strain evidence="1 2">FH14</strain>
    </source>
</reference>
<evidence type="ECO:0000313" key="2">
    <source>
        <dbReference type="Proteomes" id="UP000219914"/>
    </source>
</evidence>
<organism evidence="1 2">
    <name type="scientific">Rhizobium hidalgonense</name>
    <dbReference type="NCBI Taxonomy" id="1538159"/>
    <lineage>
        <taxon>Bacteria</taxon>
        <taxon>Pseudomonadati</taxon>
        <taxon>Pseudomonadota</taxon>
        <taxon>Alphaproteobacteria</taxon>
        <taxon>Hyphomicrobiales</taxon>
        <taxon>Rhizobiaceae</taxon>
        <taxon>Rhizobium/Agrobacterium group</taxon>
        <taxon>Rhizobium</taxon>
    </lineage>
</organism>
<accession>A0ABX4JJD4</accession>